<feature type="region of interest" description="Disordered" evidence="1">
    <location>
        <begin position="64"/>
        <end position="85"/>
    </location>
</feature>
<comment type="caution">
    <text evidence="2">The sequence shown here is derived from an EMBL/GenBank/DDBJ whole genome shotgun (WGS) entry which is preliminary data.</text>
</comment>
<dbReference type="EMBL" id="LVJH01000050">
    <property type="protein sequence ID" value="OAB37797.1"/>
    <property type="molecule type" value="Genomic_DNA"/>
</dbReference>
<name>A0A168H3Z4_9BACL</name>
<evidence type="ECO:0000313" key="3">
    <source>
        <dbReference type="Proteomes" id="UP000076967"/>
    </source>
</evidence>
<feature type="compositionally biased region" description="Polar residues" evidence="1">
    <location>
        <begin position="1"/>
        <end position="14"/>
    </location>
</feature>
<proteinExistence type="predicted"/>
<dbReference type="STRING" id="494026.PGLA_20720"/>
<gene>
    <name evidence="2" type="ORF">PGLA_20720</name>
</gene>
<dbReference type="AlphaFoldDB" id="A0A168H3Z4"/>
<protein>
    <submittedName>
        <fullName evidence="2">Uncharacterized protein</fullName>
    </submittedName>
</protein>
<feature type="compositionally biased region" description="Polar residues" evidence="1">
    <location>
        <begin position="64"/>
        <end position="78"/>
    </location>
</feature>
<accession>A0A168H3Z4</accession>
<evidence type="ECO:0000256" key="1">
    <source>
        <dbReference type="SAM" id="MobiDB-lite"/>
    </source>
</evidence>
<reference evidence="2 3" key="1">
    <citation type="submission" date="2016-03" db="EMBL/GenBank/DDBJ databases">
        <title>Draft genome sequence of Paenibacillus glacialis DSM 22343.</title>
        <authorList>
            <person name="Shin S.-K."/>
            <person name="Yi H."/>
        </authorList>
    </citation>
    <scope>NUCLEOTIDE SEQUENCE [LARGE SCALE GENOMIC DNA]</scope>
    <source>
        <strain evidence="2 3">DSM 22343</strain>
    </source>
</reference>
<evidence type="ECO:0000313" key="2">
    <source>
        <dbReference type="EMBL" id="OAB37797.1"/>
    </source>
</evidence>
<organism evidence="2 3">
    <name type="scientific">Paenibacillus glacialis</name>
    <dbReference type="NCBI Taxonomy" id="494026"/>
    <lineage>
        <taxon>Bacteria</taxon>
        <taxon>Bacillati</taxon>
        <taxon>Bacillota</taxon>
        <taxon>Bacilli</taxon>
        <taxon>Bacillales</taxon>
        <taxon>Paenibacillaceae</taxon>
        <taxon>Paenibacillus</taxon>
    </lineage>
</organism>
<sequence>MYGTVLSDTNSELTPTEKLGRLEESELRSLYQAKYVKESQDKKTNKEMKEEYTSNYNLQSSLMTKASQGKTQSEQSMEANAKGIKSEPTNSIFSQLQSLFEKSGLDLLAISQKPEYLNKIEDATKLYTRFTFFQQVVGPQINIECRT</sequence>
<dbReference type="Proteomes" id="UP000076967">
    <property type="component" value="Unassembled WGS sequence"/>
</dbReference>
<feature type="region of interest" description="Disordered" evidence="1">
    <location>
        <begin position="1"/>
        <end position="21"/>
    </location>
</feature>
<keyword evidence="3" id="KW-1185">Reference proteome</keyword>
<dbReference type="RefSeq" id="WP_161487974.1">
    <property type="nucleotide sequence ID" value="NZ_LVJH01000050.1"/>
</dbReference>